<dbReference type="EMBL" id="HBUF01032636">
    <property type="protein sequence ID" value="CAG6615346.1"/>
    <property type="molecule type" value="Transcribed_RNA"/>
</dbReference>
<dbReference type="EMBL" id="HBUF01194273">
    <property type="protein sequence ID" value="CAG6659453.1"/>
    <property type="molecule type" value="Transcribed_RNA"/>
</dbReference>
<feature type="transmembrane region" description="Helical" evidence="1">
    <location>
        <begin position="42"/>
        <end position="61"/>
    </location>
</feature>
<dbReference type="AlphaFoldDB" id="A0A8D8LUS4"/>
<proteinExistence type="predicted"/>
<evidence type="ECO:0000256" key="1">
    <source>
        <dbReference type="SAM" id="Phobius"/>
    </source>
</evidence>
<dbReference type="EMBL" id="HBUF01547552">
    <property type="protein sequence ID" value="CAG6757626.1"/>
    <property type="molecule type" value="Transcribed_RNA"/>
</dbReference>
<dbReference type="EMBL" id="HBUF01547551">
    <property type="protein sequence ID" value="CAG6757618.1"/>
    <property type="molecule type" value="Transcribed_RNA"/>
</dbReference>
<name>A0A8D8LUS4_9HEMI</name>
<keyword evidence="1" id="KW-0812">Transmembrane</keyword>
<dbReference type="EMBL" id="HBUF01032635">
    <property type="protein sequence ID" value="CAG6615343.1"/>
    <property type="molecule type" value="Transcribed_RNA"/>
</dbReference>
<sequence>MEVHLEVGCNTRKIFGSLDRVVDFHQNKCQQSVLYYNCKHRVAVTVLCFAIFLVLFVQYYTKGLGFLVGQLGWVSHLLDLLCCHAQYSICLLCHSVRLFFVFPCFSLYQCVYVYNHYRV</sequence>
<reference evidence="2" key="1">
    <citation type="submission" date="2021-05" db="EMBL/GenBank/DDBJ databases">
        <authorList>
            <person name="Alioto T."/>
            <person name="Alioto T."/>
            <person name="Gomez Garrido J."/>
        </authorList>
    </citation>
    <scope>NUCLEOTIDE SEQUENCE</scope>
</reference>
<dbReference type="EMBL" id="HBUF01194266">
    <property type="protein sequence ID" value="CAG6659439.1"/>
    <property type="molecule type" value="Transcribed_RNA"/>
</dbReference>
<dbReference type="EMBL" id="HBUF01547549">
    <property type="protein sequence ID" value="CAG6757606.1"/>
    <property type="molecule type" value="Transcribed_RNA"/>
</dbReference>
<dbReference type="EMBL" id="HBUF01194269">
    <property type="protein sequence ID" value="CAG6659445.1"/>
    <property type="molecule type" value="Transcribed_RNA"/>
</dbReference>
<dbReference type="EMBL" id="HBUF01344529">
    <property type="protein sequence ID" value="CAG6707843.1"/>
    <property type="molecule type" value="Transcribed_RNA"/>
</dbReference>
<dbReference type="EMBL" id="HBUF01547546">
    <property type="protein sequence ID" value="CAG6757589.1"/>
    <property type="molecule type" value="Transcribed_RNA"/>
</dbReference>
<keyword evidence="1" id="KW-0472">Membrane</keyword>
<dbReference type="EMBL" id="HBUF01194267">
    <property type="protein sequence ID" value="CAG6659441.1"/>
    <property type="molecule type" value="Transcribed_RNA"/>
</dbReference>
<keyword evidence="1" id="KW-1133">Transmembrane helix</keyword>
<evidence type="ECO:0000313" key="2">
    <source>
        <dbReference type="EMBL" id="CAG6615343.1"/>
    </source>
</evidence>
<dbReference type="EMBL" id="HBUF01547545">
    <property type="protein sequence ID" value="CAG6757585.1"/>
    <property type="molecule type" value="Transcribed_RNA"/>
</dbReference>
<feature type="transmembrane region" description="Helical" evidence="1">
    <location>
        <begin position="99"/>
        <end position="117"/>
    </location>
</feature>
<organism evidence="2">
    <name type="scientific">Cacopsylla melanoneura</name>
    <dbReference type="NCBI Taxonomy" id="428564"/>
    <lineage>
        <taxon>Eukaryota</taxon>
        <taxon>Metazoa</taxon>
        <taxon>Ecdysozoa</taxon>
        <taxon>Arthropoda</taxon>
        <taxon>Hexapoda</taxon>
        <taxon>Insecta</taxon>
        <taxon>Pterygota</taxon>
        <taxon>Neoptera</taxon>
        <taxon>Paraneoptera</taxon>
        <taxon>Hemiptera</taxon>
        <taxon>Sternorrhyncha</taxon>
        <taxon>Psylloidea</taxon>
        <taxon>Psyllidae</taxon>
        <taxon>Psyllinae</taxon>
        <taxon>Cacopsylla</taxon>
    </lineage>
</organism>
<dbReference type="EMBL" id="HBUF01547548">
    <property type="protein sequence ID" value="CAG6757602.1"/>
    <property type="molecule type" value="Transcribed_RNA"/>
</dbReference>
<dbReference type="EMBL" id="HBUF01344528">
    <property type="protein sequence ID" value="CAG6707841.1"/>
    <property type="molecule type" value="Transcribed_RNA"/>
</dbReference>
<protein>
    <submittedName>
        <fullName evidence="2">Uncharacterized protein</fullName>
    </submittedName>
</protein>
<dbReference type="EMBL" id="HBUF01194271">
    <property type="protein sequence ID" value="CAG6659449.1"/>
    <property type="molecule type" value="Transcribed_RNA"/>
</dbReference>
<accession>A0A8D8LUS4</accession>
<dbReference type="EMBL" id="HBUF01547553">
    <property type="protein sequence ID" value="CAG6757633.1"/>
    <property type="molecule type" value="Transcribed_RNA"/>
</dbReference>
<dbReference type="EMBL" id="HBUF01194274">
    <property type="protein sequence ID" value="CAG6659455.1"/>
    <property type="molecule type" value="Transcribed_RNA"/>
</dbReference>
<dbReference type="EMBL" id="HBUF01194270">
    <property type="protein sequence ID" value="CAG6659447.1"/>
    <property type="molecule type" value="Transcribed_RNA"/>
</dbReference>